<feature type="region of interest" description="Disordered" evidence="6">
    <location>
        <begin position="325"/>
        <end position="365"/>
    </location>
</feature>
<feature type="compositionally biased region" description="Basic and acidic residues" evidence="6">
    <location>
        <begin position="342"/>
        <end position="356"/>
    </location>
</feature>
<dbReference type="GO" id="GO:0005634">
    <property type="term" value="C:nucleus"/>
    <property type="evidence" value="ECO:0007669"/>
    <property type="project" value="InterPro"/>
</dbReference>
<accession>A0A9R1U3J6</accession>
<evidence type="ECO:0000313" key="11">
    <source>
        <dbReference type="RefSeq" id="XP_011305801.1"/>
    </source>
</evidence>
<feature type="compositionally biased region" description="Polar residues" evidence="6">
    <location>
        <begin position="444"/>
        <end position="453"/>
    </location>
</feature>
<keyword evidence="8" id="KW-1185">Reference proteome</keyword>
<evidence type="ECO:0000313" key="12">
    <source>
        <dbReference type="RefSeq" id="XP_011305802.1"/>
    </source>
</evidence>
<dbReference type="GO" id="GO:0043565">
    <property type="term" value="F:sequence-specific DNA binding"/>
    <property type="evidence" value="ECO:0007669"/>
    <property type="project" value="TreeGrafter"/>
</dbReference>
<dbReference type="PROSITE" id="PS00028">
    <property type="entry name" value="ZINC_FINGER_C2H2_1"/>
    <property type="match status" value="8"/>
</dbReference>
<dbReference type="Gene3D" id="3.30.160.60">
    <property type="entry name" value="Classic Zinc Finger"/>
    <property type="match status" value="3"/>
</dbReference>
<name>A0A9R1TAG3_9HYME</name>
<dbReference type="RefSeq" id="XP_011305801.1">
    <property type="nucleotide sequence ID" value="XM_011307499.1"/>
</dbReference>
<keyword evidence="3 5" id="KW-0863">Zinc-finger</keyword>
<feature type="region of interest" description="Disordered" evidence="6">
    <location>
        <begin position="408"/>
        <end position="466"/>
    </location>
</feature>
<keyword evidence="2" id="KW-0677">Repeat</keyword>
<feature type="domain" description="C2H2-type" evidence="7">
    <location>
        <begin position="167"/>
        <end position="196"/>
    </location>
</feature>
<keyword evidence="4" id="KW-0862">Zinc</keyword>
<dbReference type="OrthoDB" id="7700737at2759"/>
<evidence type="ECO:0000313" key="8">
    <source>
        <dbReference type="Proteomes" id="UP000694866"/>
    </source>
</evidence>
<feature type="domain" description="C2H2-type" evidence="7">
    <location>
        <begin position="585"/>
        <end position="613"/>
    </location>
</feature>
<evidence type="ECO:0000256" key="2">
    <source>
        <dbReference type="ARBA" id="ARBA00022737"/>
    </source>
</evidence>
<feature type="region of interest" description="Disordered" evidence="6">
    <location>
        <begin position="99"/>
        <end position="140"/>
    </location>
</feature>
<feature type="domain" description="C2H2-type" evidence="7">
    <location>
        <begin position="641"/>
        <end position="669"/>
    </location>
</feature>
<accession>A0A9R1U1P6</accession>
<evidence type="ECO:0000313" key="9">
    <source>
        <dbReference type="RefSeq" id="XP_011305799.1"/>
    </source>
</evidence>
<evidence type="ECO:0000259" key="7">
    <source>
        <dbReference type="PROSITE" id="PS50157"/>
    </source>
</evidence>
<dbReference type="PROSITE" id="PS50157">
    <property type="entry name" value="ZINC_FINGER_C2H2_2"/>
    <property type="match status" value="4"/>
</dbReference>
<dbReference type="RefSeq" id="XP_011305799.1">
    <property type="nucleotide sequence ID" value="XM_011307497.1"/>
</dbReference>
<evidence type="ECO:0000256" key="5">
    <source>
        <dbReference type="PROSITE-ProRule" id="PRU00042"/>
    </source>
</evidence>
<dbReference type="PANTHER" id="PTHR24408:SF64">
    <property type="entry name" value="LINKING IMMUNITY AND METABOLISM-RELATED"/>
    <property type="match status" value="1"/>
</dbReference>
<dbReference type="AlphaFoldDB" id="A0A9R1TAG3"/>
<dbReference type="GO" id="GO:0000981">
    <property type="term" value="F:DNA-binding transcription factor activity, RNA polymerase II-specific"/>
    <property type="evidence" value="ECO:0007669"/>
    <property type="project" value="TreeGrafter"/>
</dbReference>
<protein>
    <submittedName>
        <fullName evidence="9 10">Zinc finger protein 423</fullName>
    </submittedName>
</protein>
<reference evidence="9 10" key="1">
    <citation type="submission" date="2025-04" db="UniProtKB">
        <authorList>
            <consortium name="RefSeq"/>
        </authorList>
    </citation>
    <scope>IDENTIFICATION</scope>
    <source>
        <strain evidence="9 10">USDA-PBARC FA_bdor</strain>
        <tissue evidence="9 10">Whole organism</tissue>
    </source>
</reference>
<sequence>MENMTNSNPQICPILIIPKAEESLGIGRELLIGPVKPLRPGKRRRPKKFYKPVWKSSWSISEREADNTSTPGVERNNLFLDDNDSEAWNGDINDGVIDTFDFLPEPSPKNRPPTPEPLDSYGSSKIHGREKPPGPWENDSIPLPRPHCRMCRQIFDSLSYDPTSPSLKCPFECYVRFSSFESLQRHVTYVHVTCRCTKEDLYGDVINCSGYPRKDYSCPMCSEKFSLYRPLEQHLYSIHKIPNISEINRRDLPACYATVPENLIARRWPKSCSTRMSRGFVCDFCAIKFPSVKELFRHFNKGHTNSIRRVPTSISRLKFHMKHQKTKGLSLPDQWPLSKLSSNEKSKRRLTAEMKKPSATGDSDDCEAAMDDYLLQIKNNQEKVKEFTPGDSPEDYEEYEFLEMEIPEEAPSSTKDFPEPEESLASPELPKDSDSLLRNLLTPDVTSTDSTASEESKSVPTLKKPPKIIQDSRNFDLETSLYLEKLQKDHKSLVTTVSRIEVKKNSVKDVERQTISKILPIPSKLQERDPKKNPSRNKSKGKSLRSCPRCKKVFNTVGDLAKHLSLIQKINESSPEALSPVREVLSCPECLKPFRSQNILLTHKYLVHRDDSGIHICDNCCKILTSISMVNNHLCITATSFTCRGCNQVFKSSEELLFHNQKNHLEDSGTHACPACQKNFLTKSMMNRHILENCDVQGSDDGENNNNDRDADRNWMDDVKSHRCDVCQSLWETSDELIQHLETIHDLKSCRLCSRWVHSHQILNHVMSHVLDREEDGGKGGGTGGDIKDGTRRFIAEYSKDFVTSVLQYSRYRLEESGGVLCSQCQQRFDNSHTYKCHYVETHDLFCVLCNRRFGDVLEAFEHKNSVHQSAEIYMWVADKILLALAETGEVCGWLGKKFKKTILIRDLEEKVKNIHRANRDSREGQGGDKNFRIVDGGVVNSRKAAG</sequence>
<accession>A0A9R1TAG3</accession>
<accession>A0A9R1TAS4</accession>
<evidence type="ECO:0000256" key="1">
    <source>
        <dbReference type="ARBA" id="ARBA00022723"/>
    </source>
</evidence>
<evidence type="ECO:0000256" key="3">
    <source>
        <dbReference type="ARBA" id="ARBA00022771"/>
    </source>
</evidence>
<dbReference type="SMART" id="SM00355">
    <property type="entry name" value="ZnF_C2H2"/>
    <property type="match status" value="11"/>
</dbReference>
<dbReference type="InterPro" id="IPR013087">
    <property type="entry name" value="Znf_C2H2_type"/>
</dbReference>
<proteinExistence type="predicted"/>
<dbReference type="PANTHER" id="PTHR24408">
    <property type="entry name" value="ZINC FINGER PROTEIN"/>
    <property type="match status" value="1"/>
</dbReference>
<dbReference type="RefSeq" id="XP_011305800.1">
    <property type="nucleotide sequence ID" value="XM_011307498.1"/>
</dbReference>
<feature type="compositionally biased region" description="Basic residues" evidence="6">
    <location>
        <begin position="533"/>
        <end position="546"/>
    </location>
</feature>
<gene>
    <name evidence="9 10 11 12" type="primary">LOC105268174</name>
</gene>
<dbReference type="GO" id="GO:0008270">
    <property type="term" value="F:zinc ion binding"/>
    <property type="evidence" value="ECO:0007669"/>
    <property type="project" value="UniProtKB-KW"/>
</dbReference>
<evidence type="ECO:0000313" key="10">
    <source>
        <dbReference type="RefSeq" id="XP_011305800.1"/>
    </source>
</evidence>
<dbReference type="RefSeq" id="XP_011305802.1">
    <property type="nucleotide sequence ID" value="XM_011307500.1"/>
</dbReference>
<organism evidence="8 10">
    <name type="scientific">Fopius arisanus</name>
    <dbReference type="NCBI Taxonomy" id="64838"/>
    <lineage>
        <taxon>Eukaryota</taxon>
        <taxon>Metazoa</taxon>
        <taxon>Ecdysozoa</taxon>
        <taxon>Arthropoda</taxon>
        <taxon>Hexapoda</taxon>
        <taxon>Insecta</taxon>
        <taxon>Pterygota</taxon>
        <taxon>Neoptera</taxon>
        <taxon>Endopterygota</taxon>
        <taxon>Hymenoptera</taxon>
        <taxon>Apocrita</taxon>
        <taxon>Ichneumonoidea</taxon>
        <taxon>Braconidae</taxon>
        <taxon>Opiinae</taxon>
        <taxon>Fopius</taxon>
    </lineage>
</organism>
<keyword evidence="1" id="KW-0479">Metal-binding</keyword>
<dbReference type="GeneID" id="105268174"/>
<dbReference type="KEGG" id="fas:105268174"/>
<dbReference type="SMART" id="SM00868">
    <property type="entry name" value="zf-AD"/>
    <property type="match status" value="1"/>
</dbReference>
<evidence type="ECO:0000256" key="6">
    <source>
        <dbReference type="SAM" id="MobiDB-lite"/>
    </source>
</evidence>
<feature type="region of interest" description="Disordered" evidence="6">
    <location>
        <begin position="518"/>
        <end position="546"/>
    </location>
</feature>
<feature type="compositionally biased region" description="Pro residues" evidence="6">
    <location>
        <begin position="105"/>
        <end position="116"/>
    </location>
</feature>
<dbReference type="Proteomes" id="UP000694866">
    <property type="component" value="Unplaced"/>
</dbReference>
<dbReference type="InterPro" id="IPR012934">
    <property type="entry name" value="Znf_AD"/>
</dbReference>
<feature type="domain" description="C2H2-type" evidence="7">
    <location>
        <begin position="216"/>
        <end position="239"/>
    </location>
</feature>
<evidence type="ECO:0000256" key="4">
    <source>
        <dbReference type="ARBA" id="ARBA00022833"/>
    </source>
</evidence>